<protein>
    <submittedName>
        <fullName evidence="2">DUF4345 domain-containing protein</fullName>
    </submittedName>
</protein>
<dbReference type="InterPro" id="IPR025597">
    <property type="entry name" value="DUF4345"/>
</dbReference>
<reference evidence="2 3" key="1">
    <citation type="journal article" date="2021" name="Mar. Drugs">
        <title>Genome Reduction and Secondary Metabolism of the Marine Sponge-Associated Cyanobacterium Leptothoe.</title>
        <authorList>
            <person name="Konstantinou D."/>
            <person name="Popin R.V."/>
            <person name="Fewer D.P."/>
            <person name="Sivonen K."/>
            <person name="Gkelis S."/>
        </authorList>
    </citation>
    <scope>NUCLEOTIDE SEQUENCE [LARGE SCALE GENOMIC DNA]</scope>
    <source>
        <strain evidence="2 3">TAU-MAC 1615</strain>
    </source>
</reference>
<dbReference type="Pfam" id="PF14248">
    <property type="entry name" value="DUF4345"/>
    <property type="match status" value="1"/>
</dbReference>
<comment type="caution">
    <text evidence="2">The sequence shown here is derived from an EMBL/GenBank/DDBJ whole genome shotgun (WGS) entry which is preliminary data.</text>
</comment>
<proteinExistence type="predicted"/>
<keyword evidence="3" id="KW-1185">Reference proteome</keyword>
<dbReference type="RefSeq" id="WP_215619128.1">
    <property type="nucleotide sequence ID" value="NZ_JADOER010000012.1"/>
</dbReference>
<evidence type="ECO:0000313" key="3">
    <source>
        <dbReference type="Proteomes" id="UP001196661"/>
    </source>
</evidence>
<accession>A0ABS5Y6K4</accession>
<evidence type="ECO:0000313" key="2">
    <source>
        <dbReference type="EMBL" id="MBT9313231.1"/>
    </source>
</evidence>
<evidence type="ECO:0000256" key="1">
    <source>
        <dbReference type="SAM" id="Phobius"/>
    </source>
</evidence>
<keyword evidence="1" id="KW-1133">Transmembrane helix</keyword>
<dbReference type="Proteomes" id="UP001196661">
    <property type="component" value="Unassembled WGS sequence"/>
</dbReference>
<feature type="transmembrane region" description="Helical" evidence="1">
    <location>
        <begin position="6"/>
        <end position="26"/>
    </location>
</feature>
<feature type="transmembrane region" description="Helical" evidence="1">
    <location>
        <begin position="56"/>
        <end position="86"/>
    </location>
</feature>
<sequence>MKSSKFLQVILWVTGAIAVLVGSSILRSPAAFYGLNHIDLGSNVNLLSEVRAPAGFLLTSGVLIVAGAFISQLTFTSTLLATLLYLSYGISRLFGMMVDGVPTQSLVWADGLEMGLGLLCLICLYIHRPQSYAG</sequence>
<keyword evidence="1" id="KW-0472">Membrane</keyword>
<keyword evidence="1" id="KW-0812">Transmembrane</keyword>
<dbReference type="EMBL" id="JADOER010000012">
    <property type="protein sequence ID" value="MBT9313231.1"/>
    <property type="molecule type" value="Genomic_DNA"/>
</dbReference>
<name>A0ABS5Y6K4_9CYAN</name>
<organism evidence="2 3">
    <name type="scientific">Leptothoe kymatousa TAU-MAC 1615</name>
    <dbReference type="NCBI Taxonomy" id="2364775"/>
    <lineage>
        <taxon>Bacteria</taxon>
        <taxon>Bacillati</taxon>
        <taxon>Cyanobacteriota</taxon>
        <taxon>Cyanophyceae</taxon>
        <taxon>Nodosilineales</taxon>
        <taxon>Cymatolegaceae</taxon>
        <taxon>Leptothoe</taxon>
        <taxon>Leptothoe kymatousa</taxon>
    </lineage>
</organism>
<feature type="transmembrane region" description="Helical" evidence="1">
    <location>
        <begin position="106"/>
        <end position="126"/>
    </location>
</feature>
<gene>
    <name evidence="2" type="ORF">IXB28_13530</name>
</gene>